<feature type="region of interest" description="Disordered" evidence="1">
    <location>
        <begin position="162"/>
        <end position="200"/>
    </location>
</feature>
<feature type="region of interest" description="Disordered" evidence="1">
    <location>
        <begin position="1"/>
        <end position="41"/>
    </location>
</feature>
<dbReference type="Proteomes" id="UP000261758">
    <property type="component" value="Plasmid unnamed"/>
</dbReference>
<evidence type="ECO:0000313" key="2">
    <source>
        <dbReference type="EMBL" id="AXV84261.1"/>
    </source>
</evidence>
<reference evidence="2 3" key="1">
    <citation type="submission" date="2017-08" db="EMBL/GenBank/DDBJ databases">
        <title>Genome sequences of Ralstonia solanacearum Species Complex (RSSC) isolated from Potato bacterial wilts in Korea.</title>
        <authorList>
            <person name="Cho H."/>
            <person name="Song E.-S."/>
            <person name="Lee Y.K."/>
            <person name="Lee S."/>
            <person name="Lee S.-W."/>
            <person name="Jo A."/>
            <person name="Kim J.-G."/>
            <person name="Hwang I."/>
        </authorList>
    </citation>
    <scope>NUCLEOTIDE SEQUENCE [LARGE SCALE GENOMIC DNA]</scope>
    <source>
        <strain evidence="2 3">T98</strain>
        <plasmid evidence="2 3">unnamed</plasmid>
    </source>
</reference>
<evidence type="ECO:0000313" key="3">
    <source>
        <dbReference type="Proteomes" id="UP000261758"/>
    </source>
</evidence>
<geneLocation type="plasmid" evidence="2 3">
    <name>unnamed</name>
</geneLocation>
<evidence type="ECO:0000256" key="1">
    <source>
        <dbReference type="SAM" id="MobiDB-lite"/>
    </source>
</evidence>
<name>A0AAD0WIY1_RALSL</name>
<accession>A0AAD0WIY1</accession>
<dbReference type="RefSeq" id="WP_118870630.1">
    <property type="nucleotide sequence ID" value="NZ_CP022760.1"/>
</dbReference>
<feature type="compositionally biased region" description="Basic and acidic residues" evidence="1">
    <location>
        <begin position="162"/>
        <end position="173"/>
    </location>
</feature>
<proteinExistence type="predicted"/>
<gene>
    <name evidence="2" type="ORF">CJO77_22395</name>
</gene>
<protein>
    <submittedName>
        <fullName evidence="2">Type III effector protein</fullName>
    </submittedName>
</protein>
<feature type="region of interest" description="Disordered" evidence="1">
    <location>
        <begin position="58"/>
        <end position="146"/>
    </location>
</feature>
<dbReference type="EMBL" id="CP022760">
    <property type="protein sequence ID" value="AXV84261.1"/>
    <property type="molecule type" value="Genomic_DNA"/>
</dbReference>
<feature type="compositionally biased region" description="Basic and acidic residues" evidence="1">
    <location>
        <begin position="71"/>
        <end position="81"/>
    </location>
</feature>
<feature type="compositionally biased region" description="Low complexity" evidence="1">
    <location>
        <begin position="125"/>
        <end position="136"/>
    </location>
</feature>
<feature type="region of interest" description="Disordered" evidence="1">
    <location>
        <begin position="275"/>
        <end position="294"/>
    </location>
</feature>
<organism evidence="2 3">
    <name type="scientific">Ralstonia solanacearum</name>
    <name type="common">Pseudomonas solanacearum</name>
    <dbReference type="NCBI Taxonomy" id="305"/>
    <lineage>
        <taxon>Bacteria</taxon>
        <taxon>Pseudomonadati</taxon>
        <taxon>Pseudomonadota</taxon>
        <taxon>Betaproteobacteria</taxon>
        <taxon>Burkholderiales</taxon>
        <taxon>Burkholderiaceae</taxon>
        <taxon>Ralstonia</taxon>
        <taxon>Ralstonia solanacearum species complex</taxon>
    </lineage>
</organism>
<feature type="compositionally biased region" description="Low complexity" evidence="1">
    <location>
        <begin position="7"/>
        <end position="31"/>
    </location>
</feature>
<sequence length="294" mass="31481">MSRIQKSGTTPVTQPPSTTSGPASTPQTPAPQVRPRSPSLPLKAFNVLKSVGQLAIRPMRAAPGAASTAKSNEKSSRRAPAEDYVGSLRSKIRPSPSSLAAKMHKDEPSEQTQAYMSLPLKPVLAGPRRAPAADGAESSTAATARVPKKVQFSDAVLREEFIDKPRPRKEGEVLSRSSSIRLGSPDGSGAYVHRRTDKSRAAQNYSGRKILINQQAEMLNAMGEAHPRAAADIKKALAKKEMPAKVVKALEANGMNTRSVRSAVIKRFNTVEKDAAKLQRDAAASEPPPQNEPQ</sequence>
<keyword evidence="2" id="KW-0614">Plasmid</keyword>
<dbReference type="AlphaFoldDB" id="A0AAD0WIY1"/>